<evidence type="ECO:0000259" key="4">
    <source>
        <dbReference type="Pfam" id="PF02894"/>
    </source>
</evidence>
<evidence type="ECO:0000256" key="2">
    <source>
        <dbReference type="ARBA" id="ARBA00023002"/>
    </source>
</evidence>
<evidence type="ECO:0000259" key="3">
    <source>
        <dbReference type="Pfam" id="PF01408"/>
    </source>
</evidence>
<dbReference type="RefSeq" id="WP_192009619.1">
    <property type="nucleotide sequence ID" value="NZ_JACYTQ010000002.1"/>
</dbReference>
<dbReference type="SUPFAM" id="SSF51735">
    <property type="entry name" value="NAD(P)-binding Rossmann-fold domains"/>
    <property type="match status" value="1"/>
</dbReference>
<dbReference type="NCBIfam" id="NF008607">
    <property type="entry name" value="PRK11579.1"/>
    <property type="match status" value="1"/>
</dbReference>
<feature type="domain" description="Gfo/Idh/MocA-like oxidoreductase C-terminal" evidence="4">
    <location>
        <begin position="135"/>
        <end position="343"/>
    </location>
</feature>
<dbReference type="Pfam" id="PF01408">
    <property type="entry name" value="GFO_IDH_MocA"/>
    <property type="match status" value="1"/>
</dbReference>
<gene>
    <name evidence="5" type="ORF">IFO69_08425</name>
</gene>
<protein>
    <submittedName>
        <fullName evidence="5">Oxidoreductase</fullName>
    </submittedName>
</protein>
<dbReference type="Pfam" id="PF02894">
    <property type="entry name" value="GFO_IDH_MocA_C"/>
    <property type="match status" value="1"/>
</dbReference>
<dbReference type="PANTHER" id="PTHR43708">
    <property type="entry name" value="CONSERVED EXPRESSED OXIDOREDUCTASE (EUROFUNG)"/>
    <property type="match status" value="1"/>
</dbReference>
<accession>A0ABR9AJ17</accession>
<dbReference type="InterPro" id="IPR051317">
    <property type="entry name" value="Gfo/Idh/MocA_oxidoreduct"/>
</dbReference>
<proteinExistence type="inferred from homology"/>
<dbReference type="EMBL" id="JACYTQ010000002">
    <property type="protein sequence ID" value="MBD8488767.1"/>
    <property type="molecule type" value="Genomic_DNA"/>
</dbReference>
<sequence>MTNPIKTGLVGFGRVAQTMHAPLIHQQELLDLIAVVERNHSNSKEKYPQVTVYRSLEEMLTSSDVELVVICTPNEYHYSQAKMALEAGKHVVVDKPITVTSSDAEHLDELAKEKGLLLSPFQNRRWDGDFQTVQQLIMEGTLGRIVHFESHFDRFRPVPNDNWREKEVPGSGILYDLGAHLIDQALLLFGKPDWVYAEILKQRDGVAADDFFDVTLMYPGLKVRLSASILMNATLPKFLILGDKGSYSKYGLDVQEAAFKERILPGSPGWGVEPEESYGKVFLEGESFAYPTLDGNYLAYYENIAKTILGEAKLAVPAKDAIMTLKVIEAAQKSHAEGLRVAL</sequence>
<evidence type="ECO:0000256" key="1">
    <source>
        <dbReference type="ARBA" id="ARBA00010928"/>
    </source>
</evidence>
<keyword evidence="6" id="KW-1185">Reference proteome</keyword>
<dbReference type="Gene3D" id="3.30.360.10">
    <property type="entry name" value="Dihydrodipicolinate Reductase, domain 2"/>
    <property type="match status" value="1"/>
</dbReference>
<dbReference type="Proteomes" id="UP000647133">
    <property type="component" value="Unassembled WGS sequence"/>
</dbReference>
<dbReference type="InterPro" id="IPR004104">
    <property type="entry name" value="Gfo/Idh/MocA-like_OxRdtase_C"/>
</dbReference>
<feature type="domain" description="Gfo/Idh/MocA-like oxidoreductase N-terminal" evidence="3">
    <location>
        <begin position="5"/>
        <end position="119"/>
    </location>
</feature>
<evidence type="ECO:0000313" key="6">
    <source>
        <dbReference type="Proteomes" id="UP000647133"/>
    </source>
</evidence>
<keyword evidence="2" id="KW-0560">Oxidoreductase</keyword>
<dbReference type="Gene3D" id="3.40.50.720">
    <property type="entry name" value="NAD(P)-binding Rossmann-like Domain"/>
    <property type="match status" value="1"/>
</dbReference>
<evidence type="ECO:0000313" key="5">
    <source>
        <dbReference type="EMBL" id="MBD8488767.1"/>
    </source>
</evidence>
<dbReference type="InterPro" id="IPR036291">
    <property type="entry name" value="NAD(P)-bd_dom_sf"/>
</dbReference>
<dbReference type="InterPro" id="IPR000683">
    <property type="entry name" value="Gfo/Idh/MocA-like_OxRdtase_N"/>
</dbReference>
<dbReference type="PANTHER" id="PTHR43708:SF5">
    <property type="entry name" value="CONSERVED EXPRESSED OXIDOREDUCTASE (EUROFUNG)-RELATED"/>
    <property type="match status" value="1"/>
</dbReference>
<comment type="caution">
    <text evidence="5">The sequence shown here is derived from an EMBL/GenBank/DDBJ whole genome shotgun (WGS) entry which is preliminary data.</text>
</comment>
<organism evidence="5 6">
    <name type="scientific">Echinicola arenosa</name>
    <dbReference type="NCBI Taxonomy" id="2774144"/>
    <lineage>
        <taxon>Bacteria</taxon>
        <taxon>Pseudomonadati</taxon>
        <taxon>Bacteroidota</taxon>
        <taxon>Cytophagia</taxon>
        <taxon>Cytophagales</taxon>
        <taxon>Cyclobacteriaceae</taxon>
        <taxon>Echinicola</taxon>
    </lineage>
</organism>
<reference evidence="5 6" key="1">
    <citation type="submission" date="2020-09" db="EMBL/GenBank/DDBJ databases">
        <title>Echinicola sp. CAU 1574 isolated from sand of Sido Beach.</title>
        <authorList>
            <person name="Kim W."/>
        </authorList>
    </citation>
    <scope>NUCLEOTIDE SEQUENCE [LARGE SCALE GENOMIC DNA]</scope>
    <source>
        <strain evidence="5 6">CAU 1574</strain>
    </source>
</reference>
<comment type="similarity">
    <text evidence="1">Belongs to the Gfo/Idh/MocA family.</text>
</comment>
<name>A0ABR9AJ17_9BACT</name>